<sequence>MPILVAIDAGTKPIPYAADAIRLALGDRATVEECQALAGTLVDIVPVRNAALVCGPSDADVHLHLLIEGWAYRAQGLLDGARQITDVLVPGDICDWVPPASNEEIRASGPARVAVLRRMVEGHDLQALSARRERAIIGDIRRLRTQATSLGRRDARGRVAYGLADLHHRLERVGLARGGAFACPLTQEQLGDLLGLTSVHINRVVQGLRRDGVLIIGKRQVTILDRDRLHAIAGWRTDEADRTVTDRRLPIRPQQGGPMPSPSATTNSRGPS</sequence>
<dbReference type="InterPro" id="IPR014710">
    <property type="entry name" value="RmlC-like_jellyroll"/>
</dbReference>
<evidence type="ECO:0000313" key="3">
    <source>
        <dbReference type="EMBL" id="MBB4615984.1"/>
    </source>
</evidence>
<dbReference type="Proteomes" id="UP000574769">
    <property type="component" value="Unassembled WGS sequence"/>
</dbReference>
<dbReference type="InterPro" id="IPR012318">
    <property type="entry name" value="HTH_CRP"/>
</dbReference>
<dbReference type="Pfam" id="PF13545">
    <property type="entry name" value="HTH_Crp_2"/>
    <property type="match status" value="1"/>
</dbReference>
<dbReference type="RefSeq" id="WP_184110534.1">
    <property type="nucleotide sequence ID" value="NZ_JACHNY010000001.1"/>
</dbReference>
<name>A0A7W7AFC2_9SPHN</name>
<comment type="caution">
    <text evidence="3">The sequence shown here is derived from an EMBL/GenBank/DDBJ whole genome shotgun (WGS) entry which is preliminary data.</text>
</comment>
<dbReference type="SMART" id="SM00419">
    <property type="entry name" value="HTH_CRP"/>
    <property type="match status" value="1"/>
</dbReference>
<feature type="domain" description="HTH crp-type" evidence="2">
    <location>
        <begin position="153"/>
        <end position="227"/>
    </location>
</feature>
<evidence type="ECO:0000256" key="1">
    <source>
        <dbReference type="SAM" id="MobiDB-lite"/>
    </source>
</evidence>
<dbReference type="GO" id="GO:0003677">
    <property type="term" value="F:DNA binding"/>
    <property type="evidence" value="ECO:0007669"/>
    <property type="project" value="InterPro"/>
</dbReference>
<dbReference type="InterPro" id="IPR036390">
    <property type="entry name" value="WH_DNA-bd_sf"/>
</dbReference>
<evidence type="ECO:0000313" key="4">
    <source>
        <dbReference type="Proteomes" id="UP000574769"/>
    </source>
</evidence>
<dbReference type="PROSITE" id="PS51063">
    <property type="entry name" value="HTH_CRP_2"/>
    <property type="match status" value="1"/>
</dbReference>
<protein>
    <submittedName>
        <fullName evidence="3">CRP-like cAMP-binding protein</fullName>
    </submittedName>
</protein>
<gene>
    <name evidence="3" type="ORF">GGQ96_000090</name>
</gene>
<dbReference type="SUPFAM" id="SSF46785">
    <property type="entry name" value="Winged helix' DNA-binding domain"/>
    <property type="match status" value="1"/>
</dbReference>
<feature type="compositionally biased region" description="Polar residues" evidence="1">
    <location>
        <begin position="262"/>
        <end position="272"/>
    </location>
</feature>
<keyword evidence="4" id="KW-1185">Reference proteome</keyword>
<reference evidence="3 4" key="1">
    <citation type="submission" date="2020-08" db="EMBL/GenBank/DDBJ databases">
        <title>Genomic Encyclopedia of Type Strains, Phase IV (KMG-IV): sequencing the most valuable type-strain genomes for metagenomic binning, comparative biology and taxonomic classification.</title>
        <authorList>
            <person name="Goeker M."/>
        </authorList>
    </citation>
    <scope>NUCLEOTIDE SEQUENCE [LARGE SCALE GENOMIC DNA]</scope>
    <source>
        <strain evidence="3 4">DSM 15867</strain>
    </source>
</reference>
<dbReference type="Gene3D" id="2.60.120.10">
    <property type="entry name" value="Jelly Rolls"/>
    <property type="match status" value="1"/>
</dbReference>
<feature type="region of interest" description="Disordered" evidence="1">
    <location>
        <begin position="243"/>
        <end position="272"/>
    </location>
</feature>
<dbReference type="GO" id="GO:0006355">
    <property type="term" value="P:regulation of DNA-templated transcription"/>
    <property type="evidence" value="ECO:0007669"/>
    <property type="project" value="InterPro"/>
</dbReference>
<dbReference type="EMBL" id="JACHNY010000001">
    <property type="protein sequence ID" value="MBB4615984.1"/>
    <property type="molecule type" value="Genomic_DNA"/>
</dbReference>
<evidence type="ECO:0000259" key="2">
    <source>
        <dbReference type="PROSITE" id="PS51063"/>
    </source>
</evidence>
<accession>A0A7W7AFC2</accession>
<proteinExistence type="predicted"/>
<organism evidence="3 4">
    <name type="scientific">Sphingomonas abaci</name>
    <dbReference type="NCBI Taxonomy" id="237611"/>
    <lineage>
        <taxon>Bacteria</taxon>
        <taxon>Pseudomonadati</taxon>
        <taxon>Pseudomonadota</taxon>
        <taxon>Alphaproteobacteria</taxon>
        <taxon>Sphingomonadales</taxon>
        <taxon>Sphingomonadaceae</taxon>
        <taxon>Sphingomonas</taxon>
    </lineage>
</organism>
<dbReference type="AlphaFoldDB" id="A0A7W7AFC2"/>